<dbReference type="InterPro" id="IPR011600">
    <property type="entry name" value="Pept_C14_caspase"/>
</dbReference>
<dbReference type="PROSITE" id="PS51257">
    <property type="entry name" value="PROKAR_LIPOPROTEIN"/>
    <property type="match status" value="1"/>
</dbReference>
<evidence type="ECO:0000256" key="1">
    <source>
        <dbReference type="ARBA" id="ARBA00010134"/>
    </source>
</evidence>
<dbReference type="SUPFAM" id="SSF52129">
    <property type="entry name" value="Caspase-like"/>
    <property type="match status" value="1"/>
</dbReference>
<feature type="region of interest" description="Disordered" evidence="2">
    <location>
        <begin position="29"/>
        <end position="63"/>
    </location>
</feature>
<dbReference type="Proteomes" id="UP000076962">
    <property type="component" value="Unassembled WGS sequence"/>
</dbReference>
<evidence type="ECO:0000256" key="2">
    <source>
        <dbReference type="SAM" id="MobiDB-lite"/>
    </source>
</evidence>
<sequence>MKPLLIYCVIALLVSACVSNPRISTTPGKIVVPNNTPPMQPLSEREQESSSSIQATQDTRPSTSTQIALVIGNSQYEYRPLRNPTNDAEAMAKVLRKKGFEVILKTNLKYGDMKKTIRQFGQRLAASKGVGLFYFAGHGVQVKGENYLIPINNNHIIDEIDVQNSAIRLNEIVQRMEETKNRLNIMVLDACRDNPFKDGSLNRNLSRGLARAHVQADGMLIAFATSPNKTASDGLASGQNGLYTHHLLQAIQTPNLKIEDVFKQVHKAVKNASNGEQVPWYNASLSGDFCFGRCQAPTPPVAATPAALPLRHTSTTSSQVRHTSTTPSQVLRTLQTQSRVNSIALSPFHTPALTTNLLPLHSDCL</sequence>
<dbReference type="EMBL" id="LUTY01002891">
    <property type="protein sequence ID" value="OAD19223.1"/>
    <property type="molecule type" value="Genomic_DNA"/>
</dbReference>
<name>A0A176RTY9_9GAMM</name>
<evidence type="ECO:0000313" key="5">
    <source>
        <dbReference type="EMBL" id="OAD19223.1"/>
    </source>
</evidence>
<dbReference type="AlphaFoldDB" id="A0A176RTY9"/>
<evidence type="ECO:0000256" key="3">
    <source>
        <dbReference type="SAM" id="SignalP"/>
    </source>
</evidence>
<comment type="caution">
    <text evidence="5">The sequence shown here is derived from an EMBL/GenBank/DDBJ whole genome shotgun (WGS) entry which is preliminary data.</text>
</comment>
<dbReference type="Pfam" id="PF00656">
    <property type="entry name" value="Peptidase_C14"/>
    <property type="match status" value="1"/>
</dbReference>
<organism evidence="5 6">
    <name type="scientific">Candidatus Thiomargarita nelsonii</name>
    <dbReference type="NCBI Taxonomy" id="1003181"/>
    <lineage>
        <taxon>Bacteria</taxon>
        <taxon>Pseudomonadati</taxon>
        <taxon>Pseudomonadota</taxon>
        <taxon>Gammaproteobacteria</taxon>
        <taxon>Thiotrichales</taxon>
        <taxon>Thiotrichaceae</taxon>
        <taxon>Thiomargarita</taxon>
    </lineage>
</organism>
<feature type="non-terminal residue" evidence="5">
    <location>
        <position position="365"/>
    </location>
</feature>
<dbReference type="GO" id="GO:0004197">
    <property type="term" value="F:cysteine-type endopeptidase activity"/>
    <property type="evidence" value="ECO:0007669"/>
    <property type="project" value="InterPro"/>
</dbReference>
<protein>
    <submittedName>
        <fullName evidence="5">Peptidase C14 caspase catalytic subunit p20</fullName>
    </submittedName>
</protein>
<accession>A0A176RTY9</accession>
<dbReference type="GO" id="GO:0006508">
    <property type="term" value="P:proteolysis"/>
    <property type="evidence" value="ECO:0007669"/>
    <property type="project" value="InterPro"/>
</dbReference>
<keyword evidence="6" id="KW-1185">Reference proteome</keyword>
<dbReference type="PANTHER" id="PTHR22576">
    <property type="entry name" value="MUCOSA ASSOCIATED LYMPHOID TISSUE LYMPHOMA TRANSLOCATION PROTEIN 1/PARACASPASE"/>
    <property type="match status" value="1"/>
</dbReference>
<dbReference type="SMART" id="SM00115">
    <property type="entry name" value="CASc"/>
    <property type="match status" value="1"/>
</dbReference>
<comment type="similarity">
    <text evidence="1">Belongs to the peptidase C14A family.</text>
</comment>
<feature type="chain" id="PRO_5008048928" evidence="3">
    <location>
        <begin position="25"/>
        <end position="365"/>
    </location>
</feature>
<feature type="compositionally biased region" description="Polar residues" evidence="2">
    <location>
        <begin position="53"/>
        <end position="63"/>
    </location>
</feature>
<keyword evidence="3" id="KW-0732">Signal</keyword>
<gene>
    <name evidence="5" type="ORF">THIOM_005156</name>
</gene>
<dbReference type="InterPro" id="IPR015917">
    <property type="entry name" value="Pept_C14A"/>
</dbReference>
<proteinExistence type="inferred from homology"/>
<evidence type="ECO:0000259" key="4">
    <source>
        <dbReference type="PROSITE" id="PS50208"/>
    </source>
</evidence>
<dbReference type="InterPro" id="IPR052039">
    <property type="entry name" value="Caspase-related_regulators"/>
</dbReference>
<reference evidence="5 6" key="1">
    <citation type="submission" date="2016-05" db="EMBL/GenBank/DDBJ databases">
        <title>Single-cell genome of chain-forming Candidatus Thiomargarita nelsonii and comparison to other large sulfur-oxidizing bacteria.</title>
        <authorList>
            <person name="Winkel M."/>
            <person name="Salman V."/>
            <person name="Woyke T."/>
            <person name="Schulz-Vogt H."/>
            <person name="Richter M."/>
            <person name="Flood B."/>
            <person name="Bailey J."/>
            <person name="Amann R."/>
            <person name="Mussmann M."/>
        </authorList>
    </citation>
    <scope>NUCLEOTIDE SEQUENCE [LARGE SCALE GENOMIC DNA]</scope>
    <source>
        <strain evidence="5 6">THI036</strain>
    </source>
</reference>
<evidence type="ECO:0000313" key="6">
    <source>
        <dbReference type="Proteomes" id="UP000076962"/>
    </source>
</evidence>
<dbReference type="PROSITE" id="PS50208">
    <property type="entry name" value="CASPASE_P20"/>
    <property type="match status" value="1"/>
</dbReference>
<dbReference type="PANTHER" id="PTHR22576:SF37">
    <property type="entry name" value="MUCOSA-ASSOCIATED LYMPHOID TISSUE LYMPHOMA TRANSLOCATION PROTEIN 1"/>
    <property type="match status" value="1"/>
</dbReference>
<dbReference type="Gene3D" id="3.40.50.1460">
    <property type="match status" value="1"/>
</dbReference>
<dbReference type="InterPro" id="IPR001309">
    <property type="entry name" value="Pept_C14_p20"/>
</dbReference>
<feature type="signal peptide" evidence="3">
    <location>
        <begin position="1"/>
        <end position="24"/>
    </location>
</feature>
<dbReference type="InterPro" id="IPR029030">
    <property type="entry name" value="Caspase-like_dom_sf"/>
</dbReference>
<feature type="domain" description="Caspase family p20" evidence="4">
    <location>
        <begin position="64"/>
        <end position="195"/>
    </location>
</feature>